<evidence type="ECO:0000256" key="5">
    <source>
        <dbReference type="ARBA" id="ARBA00023136"/>
    </source>
</evidence>
<dbReference type="STRING" id="1448321.A0A317VI32"/>
<dbReference type="CDD" id="cd17323">
    <property type="entry name" value="MFS_Tpo1_MDR_like"/>
    <property type="match status" value="1"/>
</dbReference>
<feature type="transmembrane region" description="Helical" evidence="6">
    <location>
        <begin position="418"/>
        <end position="439"/>
    </location>
</feature>
<proteinExistence type="inferred from homology"/>
<evidence type="ECO:0000259" key="7">
    <source>
        <dbReference type="PROSITE" id="PS50850"/>
    </source>
</evidence>
<feature type="transmembrane region" description="Helical" evidence="6">
    <location>
        <begin position="209"/>
        <end position="228"/>
    </location>
</feature>
<feature type="transmembrane region" description="Helical" evidence="6">
    <location>
        <begin position="451"/>
        <end position="474"/>
    </location>
</feature>
<dbReference type="Pfam" id="PF07690">
    <property type="entry name" value="MFS_1"/>
    <property type="match status" value="1"/>
</dbReference>
<dbReference type="VEuPathDB" id="FungiDB:BO70DRAFT_341433"/>
<keyword evidence="3 6" id="KW-0812">Transmembrane</keyword>
<dbReference type="PROSITE" id="PS50850">
    <property type="entry name" value="MFS"/>
    <property type="match status" value="1"/>
</dbReference>
<dbReference type="SUPFAM" id="SSF103473">
    <property type="entry name" value="MFS general substrate transporter"/>
    <property type="match status" value="1"/>
</dbReference>
<dbReference type="InterPro" id="IPR020846">
    <property type="entry name" value="MFS_dom"/>
</dbReference>
<protein>
    <submittedName>
        <fullName evidence="8">MFS general substrate transporter</fullName>
    </submittedName>
</protein>
<feature type="transmembrane region" description="Helical" evidence="6">
    <location>
        <begin position="122"/>
        <end position="141"/>
    </location>
</feature>
<dbReference type="GeneID" id="37063569"/>
<feature type="transmembrane region" description="Helical" evidence="6">
    <location>
        <begin position="81"/>
        <end position="102"/>
    </location>
</feature>
<dbReference type="Gene3D" id="1.20.1250.20">
    <property type="entry name" value="MFS general substrate transporter like domains"/>
    <property type="match status" value="1"/>
</dbReference>
<feature type="transmembrane region" description="Helical" evidence="6">
    <location>
        <begin position="179"/>
        <end position="197"/>
    </location>
</feature>
<sequence length="523" mass="57481">MPAEPPGDVDYSASLSPETSLESSETIYAEKDIFQVEAATLGSLDSGPEAGHFRGKDDNFVDWDGPDDPQNPMNWSNVRKWVIIGLIALSSFNVSMVSTVFAPGVPDVIREFHINSSSISSLMISVYVMGSAIGPLILTPLTEVSGRLPMTHAANILFAVAAVVCATSVSVSMLIVSRLFMGIASSVPVTVGGGFIADMMPMEKRGTAMTIWTVGPLGMFTYFSGPIFGGFMVQDIGWRWTIWLEVILGGCIVIASLIFLRETYAPTILHRKAMRLQKETGLHFHTEYDSDKTLSHQIWVSIARPVKFLALSPIVFIVSFYSSITYSYMYIMFTTFTSVFEGVYGFTAGQAGLAYLGLGLGFCVGQITVGYFSDRYLKKQEKRHGQMKPEDRLPPLVFGCCLIPIGLFWYGWSAEYRLHWIVPISGTFFVGAGIFYVHLVTQVYLVDSYTLYAASAVSAELALRCIFGATIPLAADPLYDALGLGWGNSLLGFIALLFAPSSLFLVKYGERIRTNPKFRPRMT</sequence>
<evidence type="ECO:0000256" key="6">
    <source>
        <dbReference type="SAM" id="Phobius"/>
    </source>
</evidence>
<feature type="domain" description="Major facilitator superfamily (MFS) profile" evidence="7">
    <location>
        <begin position="83"/>
        <end position="513"/>
    </location>
</feature>
<comment type="similarity">
    <text evidence="2">Belongs to the major facilitator superfamily.</text>
</comment>
<keyword evidence="5 6" id="KW-0472">Membrane</keyword>
<dbReference type="AlphaFoldDB" id="A0A317VI32"/>
<reference evidence="8 9" key="1">
    <citation type="submission" date="2016-12" db="EMBL/GenBank/DDBJ databases">
        <title>The genomes of Aspergillus section Nigri reveals drivers in fungal speciation.</title>
        <authorList>
            <consortium name="DOE Joint Genome Institute"/>
            <person name="Vesth T.C."/>
            <person name="Nybo J."/>
            <person name="Theobald S."/>
            <person name="Brandl J."/>
            <person name="Frisvad J.C."/>
            <person name="Nielsen K.F."/>
            <person name="Lyhne E.K."/>
            <person name="Kogle M.E."/>
            <person name="Kuo A."/>
            <person name="Riley R."/>
            <person name="Clum A."/>
            <person name="Nolan M."/>
            <person name="Lipzen A."/>
            <person name="Salamov A."/>
            <person name="Henrissat B."/>
            <person name="Wiebenga A."/>
            <person name="De Vries R.P."/>
            <person name="Grigoriev I.V."/>
            <person name="Mortensen U.H."/>
            <person name="Andersen M.R."/>
            <person name="Baker S.E."/>
        </authorList>
    </citation>
    <scope>NUCLEOTIDE SEQUENCE [LARGE SCALE GENOMIC DNA]</scope>
    <source>
        <strain evidence="8 9">CBS 117.55</strain>
    </source>
</reference>
<evidence type="ECO:0000256" key="2">
    <source>
        <dbReference type="ARBA" id="ARBA00008335"/>
    </source>
</evidence>
<keyword evidence="4 6" id="KW-1133">Transmembrane helix</keyword>
<dbReference type="GO" id="GO:0016020">
    <property type="term" value="C:membrane"/>
    <property type="evidence" value="ECO:0007669"/>
    <property type="project" value="UniProtKB-SubCell"/>
</dbReference>
<organism evidence="8 9">
    <name type="scientific">Aspergillus heteromorphus CBS 117.55</name>
    <dbReference type="NCBI Taxonomy" id="1448321"/>
    <lineage>
        <taxon>Eukaryota</taxon>
        <taxon>Fungi</taxon>
        <taxon>Dikarya</taxon>
        <taxon>Ascomycota</taxon>
        <taxon>Pezizomycotina</taxon>
        <taxon>Eurotiomycetes</taxon>
        <taxon>Eurotiomycetidae</taxon>
        <taxon>Eurotiales</taxon>
        <taxon>Aspergillaceae</taxon>
        <taxon>Aspergillus</taxon>
        <taxon>Aspergillus subgen. Circumdati</taxon>
    </lineage>
</organism>
<dbReference type="OrthoDB" id="5296287at2759"/>
<evidence type="ECO:0000313" key="9">
    <source>
        <dbReference type="Proteomes" id="UP000247233"/>
    </source>
</evidence>
<evidence type="ECO:0000313" key="8">
    <source>
        <dbReference type="EMBL" id="PWY73565.1"/>
    </source>
</evidence>
<comment type="caution">
    <text evidence="8">The sequence shown here is derived from an EMBL/GenBank/DDBJ whole genome shotgun (WGS) entry which is preliminary data.</text>
</comment>
<keyword evidence="9" id="KW-1185">Reference proteome</keyword>
<name>A0A317VI32_9EURO</name>
<feature type="transmembrane region" description="Helical" evidence="6">
    <location>
        <begin position="486"/>
        <end position="506"/>
    </location>
</feature>
<dbReference type="PANTHER" id="PTHR23502">
    <property type="entry name" value="MAJOR FACILITATOR SUPERFAMILY"/>
    <property type="match status" value="1"/>
</dbReference>
<dbReference type="RefSeq" id="XP_025396736.1">
    <property type="nucleotide sequence ID" value="XM_025541332.1"/>
</dbReference>
<dbReference type="Proteomes" id="UP000247233">
    <property type="component" value="Unassembled WGS sequence"/>
</dbReference>
<dbReference type="InterPro" id="IPR036259">
    <property type="entry name" value="MFS_trans_sf"/>
</dbReference>
<feature type="transmembrane region" description="Helical" evidence="6">
    <location>
        <begin position="153"/>
        <end position="173"/>
    </location>
</feature>
<dbReference type="InterPro" id="IPR011701">
    <property type="entry name" value="MFS"/>
</dbReference>
<gene>
    <name evidence="8" type="ORF">BO70DRAFT_341433</name>
</gene>
<comment type="subcellular location">
    <subcellularLocation>
        <location evidence="1">Membrane</location>
        <topology evidence="1">Multi-pass membrane protein</topology>
    </subcellularLocation>
</comment>
<evidence type="ECO:0000256" key="1">
    <source>
        <dbReference type="ARBA" id="ARBA00004141"/>
    </source>
</evidence>
<feature type="transmembrane region" description="Helical" evidence="6">
    <location>
        <begin position="353"/>
        <end position="372"/>
    </location>
</feature>
<accession>A0A317VI32</accession>
<feature type="transmembrane region" description="Helical" evidence="6">
    <location>
        <begin position="308"/>
        <end position="333"/>
    </location>
</feature>
<evidence type="ECO:0000256" key="3">
    <source>
        <dbReference type="ARBA" id="ARBA00022692"/>
    </source>
</evidence>
<dbReference type="PANTHER" id="PTHR23502:SF68">
    <property type="entry name" value="MULTIDRUG TRANSPORTER, PUTATIVE (AFU_ORTHOLOGUE AFUA_3G01120)-RELATED"/>
    <property type="match status" value="1"/>
</dbReference>
<evidence type="ECO:0000256" key="4">
    <source>
        <dbReference type="ARBA" id="ARBA00022989"/>
    </source>
</evidence>
<feature type="transmembrane region" description="Helical" evidence="6">
    <location>
        <begin position="393"/>
        <end position="412"/>
    </location>
</feature>
<dbReference type="EMBL" id="MSFL01000024">
    <property type="protein sequence ID" value="PWY73565.1"/>
    <property type="molecule type" value="Genomic_DNA"/>
</dbReference>
<dbReference type="FunFam" id="1.20.1250.20:FF:000011">
    <property type="entry name" value="MFS multidrug transporter, putative"/>
    <property type="match status" value="1"/>
</dbReference>
<feature type="transmembrane region" description="Helical" evidence="6">
    <location>
        <begin position="240"/>
        <end position="260"/>
    </location>
</feature>
<dbReference type="GO" id="GO:0022857">
    <property type="term" value="F:transmembrane transporter activity"/>
    <property type="evidence" value="ECO:0007669"/>
    <property type="project" value="InterPro"/>
</dbReference>